<dbReference type="STRING" id="1075417.SAMN05421823_11968"/>
<dbReference type="Proteomes" id="UP000198510">
    <property type="component" value="Unassembled WGS sequence"/>
</dbReference>
<sequence length="124" mass="14241">MLMSKSLKQYQQDEQRQRDAIKKLRAAIQSHKTTAGYRAKKEAALEKMITLKDQLLQALDGQKRLAGHIKTLKAFIAEAHALPADAADRKRKALRPGKRISKKTGKPYWESRQNRSDYDPKKKI</sequence>
<feature type="compositionally biased region" description="Basic residues" evidence="1">
    <location>
        <begin position="89"/>
        <end position="105"/>
    </location>
</feature>
<protein>
    <submittedName>
        <fullName evidence="2">Uncharacterized protein</fullName>
    </submittedName>
</protein>
<dbReference type="EMBL" id="FNFO01000019">
    <property type="protein sequence ID" value="SDM69111.1"/>
    <property type="molecule type" value="Genomic_DNA"/>
</dbReference>
<reference evidence="2 3" key="1">
    <citation type="submission" date="2016-10" db="EMBL/GenBank/DDBJ databases">
        <authorList>
            <person name="de Groot N.N."/>
        </authorList>
    </citation>
    <scope>NUCLEOTIDE SEQUENCE [LARGE SCALE GENOMIC DNA]</scope>
    <source>
        <strain evidence="2 3">DSM 25186</strain>
    </source>
</reference>
<feature type="compositionally biased region" description="Basic and acidic residues" evidence="1">
    <location>
        <begin position="112"/>
        <end position="124"/>
    </location>
</feature>
<proteinExistence type="predicted"/>
<dbReference type="AlphaFoldDB" id="A0A1G9VAC4"/>
<keyword evidence="3" id="KW-1185">Reference proteome</keyword>
<evidence type="ECO:0000313" key="3">
    <source>
        <dbReference type="Proteomes" id="UP000198510"/>
    </source>
</evidence>
<feature type="region of interest" description="Disordered" evidence="1">
    <location>
        <begin position="86"/>
        <end position="124"/>
    </location>
</feature>
<gene>
    <name evidence="2" type="ORF">SAMN05421823_11968</name>
</gene>
<accession>A0A1G9VAC4</accession>
<name>A0A1G9VAC4_9BACT</name>
<evidence type="ECO:0000313" key="2">
    <source>
        <dbReference type="EMBL" id="SDM69111.1"/>
    </source>
</evidence>
<organism evidence="2 3">
    <name type="scientific">Catalinimonas alkaloidigena</name>
    <dbReference type="NCBI Taxonomy" id="1075417"/>
    <lineage>
        <taxon>Bacteria</taxon>
        <taxon>Pseudomonadati</taxon>
        <taxon>Bacteroidota</taxon>
        <taxon>Cytophagia</taxon>
        <taxon>Cytophagales</taxon>
        <taxon>Catalimonadaceae</taxon>
        <taxon>Catalinimonas</taxon>
    </lineage>
</organism>
<evidence type="ECO:0000256" key="1">
    <source>
        <dbReference type="SAM" id="MobiDB-lite"/>
    </source>
</evidence>